<keyword evidence="1" id="KW-0812">Transmembrane</keyword>
<feature type="transmembrane region" description="Helical" evidence="1">
    <location>
        <begin position="12"/>
        <end position="34"/>
    </location>
</feature>
<accession>A0A5C6E2L8</accession>
<protein>
    <submittedName>
        <fullName evidence="2">Uncharacterized protein</fullName>
    </submittedName>
</protein>
<sequence length="467" mass="52796">MKRTSRFDKRYLLLVSVPIAILASLFAISLLTAWSSQRKLDRGLRLVTGLDDATAADALAVWYDSHSSKAETLEWRKMETASMAVSYLSNHVFGEYRYQLNTLVPPGQPWPDEARNERLVALAKPVVDRLKATPMPDEPVWHPLFYESFANPFPIAEMPAPLMAVLWPEIRDAYYKGDTSRAISAIRLYLDLLGPKSNRSIEQPLFTSYELHMAIRNSLSDGIWSEAELVELQQLLTPEHDWQRIWERRVALDALIVSPWLQNPWRHERFAQISRVGNGTNGGLQDVNRSTWVPSDSLDVVMKYVDVKELDAEPGTAAFRDAANALFVSRLTNPYNIPPGGPAFWLDQWLKLPCMPSSHLDSNIGSNLSTEAQMLFSTAVDCRFTRTAIAVKQYQMKSDKWPESLVQLKKVGLPLPQTIGSYETPFYYEVGKDSQKVKLGKVPVTSHDQGKSLQYDLNSTVIEISLP</sequence>
<name>A0A5C6E2L8_9BACT</name>
<dbReference type="AlphaFoldDB" id="A0A5C6E2L8"/>
<keyword evidence="1" id="KW-1133">Transmembrane helix</keyword>
<gene>
    <name evidence="2" type="ORF">Q31b_19990</name>
</gene>
<organism evidence="2 3">
    <name type="scientific">Novipirellula aureliae</name>
    <dbReference type="NCBI Taxonomy" id="2527966"/>
    <lineage>
        <taxon>Bacteria</taxon>
        <taxon>Pseudomonadati</taxon>
        <taxon>Planctomycetota</taxon>
        <taxon>Planctomycetia</taxon>
        <taxon>Pirellulales</taxon>
        <taxon>Pirellulaceae</taxon>
        <taxon>Novipirellula</taxon>
    </lineage>
</organism>
<evidence type="ECO:0000313" key="3">
    <source>
        <dbReference type="Proteomes" id="UP000315471"/>
    </source>
</evidence>
<evidence type="ECO:0000256" key="1">
    <source>
        <dbReference type="SAM" id="Phobius"/>
    </source>
</evidence>
<keyword evidence="1" id="KW-0472">Membrane</keyword>
<dbReference type="EMBL" id="SJPY01000003">
    <property type="protein sequence ID" value="TWU42965.1"/>
    <property type="molecule type" value="Genomic_DNA"/>
</dbReference>
<comment type="caution">
    <text evidence="2">The sequence shown here is derived from an EMBL/GenBank/DDBJ whole genome shotgun (WGS) entry which is preliminary data.</text>
</comment>
<evidence type="ECO:0000313" key="2">
    <source>
        <dbReference type="EMBL" id="TWU42965.1"/>
    </source>
</evidence>
<keyword evidence="3" id="KW-1185">Reference proteome</keyword>
<dbReference type="OrthoDB" id="246496at2"/>
<dbReference type="Proteomes" id="UP000315471">
    <property type="component" value="Unassembled WGS sequence"/>
</dbReference>
<dbReference type="RefSeq" id="WP_146599474.1">
    <property type="nucleotide sequence ID" value="NZ_SJPY01000003.1"/>
</dbReference>
<proteinExistence type="predicted"/>
<reference evidence="2 3" key="1">
    <citation type="submission" date="2019-02" db="EMBL/GenBank/DDBJ databases">
        <title>Deep-cultivation of Planctomycetes and their phenomic and genomic characterization uncovers novel biology.</title>
        <authorList>
            <person name="Wiegand S."/>
            <person name="Jogler M."/>
            <person name="Boedeker C."/>
            <person name="Pinto D."/>
            <person name="Vollmers J."/>
            <person name="Rivas-Marin E."/>
            <person name="Kohn T."/>
            <person name="Peeters S.H."/>
            <person name="Heuer A."/>
            <person name="Rast P."/>
            <person name="Oberbeckmann S."/>
            <person name="Bunk B."/>
            <person name="Jeske O."/>
            <person name="Meyerdierks A."/>
            <person name="Storesund J.E."/>
            <person name="Kallscheuer N."/>
            <person name="Luecker S."/>
            <person name="Lage O.M."/>
            <person name="Pohl T."/>
            <person name="Merkel B.J."/>
            <person name="Hornburger P."/>
            <person name="Mueller R.-W."/>
            <person name="Bruemmer F."/>
            <person name="Labrenz M."/>
            <person name="Spormann A.M."/>
            <person name="Op Den Camp H."/>
            <person name="Overmann J."/>
            <person name="Amann R."/>
            <person name="Jetten M.S.M."/>
            <person name="Mascher T."/>
            <person name="Medema M.H."/>
            <person name="Devos D.P."/>
            <person name="Kaster A.-K."/>
            <person name="Ovreas L."/>
            <person name="Rohde M."/>
            <person name="Galperin M.Y."/>
            <person name="Jogler C."/>
        </authorList>
    </citation>
    <scope>NUCLEOTIDE SEQUENCE [LARGE SCALE GENOMIC DNA]</scope>
    <source>
        <strain evidence="2 3">Q31b</strain>
    </source>
</reference>